<keyword evidence="3 5" id="KW-0175">Coiled coil</keyword>
<reference evidence="8" key="1">
    <citation type="submission" date="2024-05" db="EMBL/GenBank/DDBJ databases">
        <title>Isolation and characterization of Sporomusa carbonis sp. nov., a carboxydotrophic hydrogenogen in the genus of Sporomusa isolated from a charcoal burning pile.</title>
        <authorList>
            <person name="Boeer T."/>
            <person name="Rosenbaum F."/>
            <person name="Eysell L."/>
            <person name="Mueller V."/>
            <person name="Daniel R."/>
            <person name="Poehlein A."/>
        </authorList>
    </citation>
    <scope>NUCLEOTIDE SEQUENCE [LARGE SCALE GENOMIC DNA]</scope>
    <source>
        <strain evidence="8">DSM 3132</strain>
    </source>
</reference>
<evidence type="ECO:0000256" key="2">
    <source>
        <dbReference type="ARBA" id="ARBA00011255"/>
    </source>
</evidence>
<feature type="domain" description="Flagellar hook-associated protein 2 N-terminal" evidence="6">
    <location>
        <begin position="24"/>
        <end position="126"/>
    </location>
</feature>
<gene>
    <name evidence="8" type="ORF">SPACI_008090</name>
</gene>
<dbReference type="RefSeq" id="WP_093794375.1">
    <property type="nucleotide sequence ID" value="NZ_CP155571.1"/>
</dbReference>
<dbReference type="Pfam" id="PF07195">
    <property type="entry name" value="FliD_C"/>
    <property type="match status" value="1"/>
</dbReference>
<keyword evidence="5" id="KW-0964">Secreted</keyword>
<comment type="similarity">
    <text evidence="1 5">Belongs to the FliD family.</text>
</comment>
<evidence type="ECO:0000313" key="9">
    <source>
        <dbReference type="Proteomes" id="UP000216052"/>
    </source>
</evidence>
<feature type="coiled-coil region" evidence="5">
    <location>
        <begin position="704"/>
        <end position="731"/>
    </location>
</feature>
<dbReference type="InterPro" id="IPR040026">
    <property type="entry name" value="FliD"/>
</dbReference>
<dbReference type="PANTHER" id="PTHR30288:SF0">
    <property type="entry name" value="FLAGELLAR HOOK-ASSOCIATED PROTEIN 2"/>
    <property type="match status" value="1"/>
</dbReference>
<organism evidence="8 9">
    <name type="scientific">Sporomusa acidovorans (strain ATCC 49682 / DSM 3132 / Mol)</name>
    <dbReference type="NCBI Taxonomy" id="1123286"/>
    <lineage>
        <taxon>Bacteria</taxon>
        <taxon>Bacillati</taxon>
        <taxon>Bacillota</taxon>
        <taxon>Negativicutes</taxon>
        <taxon>Selenomonadales</taxon>
        <taxon>Sporomusaceae</taxon>
        <taxon>Sporomusa</taxon>
    </lineage>
</organism>
<keyword evidence="9" id="KW-1185">Reference proteome</keyword>
<name>A0ABZ3IXK7_SPOA4</name>
<evidence type="ECO:0000313" key="8">
    <source>
        <dbReference type="EMBL" id="XFO70809.1"/>
    </source>
</evidence>
<evidence type="ECO:0000259" key="7">
    <source>
        <dbReference type="Pfam" id="PF07195"/>
    </source>
</evidence>
<dbReference type="InterPro" id="IPR010809">
    <property type="entry name" value="FliD_C"/>
</dbReference>
<evidence type="ECO:0000256" key="4">
    <source>
        <dbReference type="ARBA" id="ARBA00023143"/>
    </source>
</evidence>
<protein>
    <recommendedName>
        <fullName evidence="5">Flagellar hook-associated protein 2</fullName>
        <shortName evidence="5">HAP2</shortName>
    </recommendedName>
    <alternativeName>
        <fullName evidence="5">Flagellar cap protein</fullName>
    </alternativeName>
</protein>
<evidence type="ECO:0000256" key="5">
    <source>
        <dbReference type="RuleBase" id="RU362066"/>
    </source>
</evidence>
<evidence type="ECO:0000259" key="6">
    <source>
        <dbReference type="Pfam" id="PF02465"/>
    </source>
</evidence>
<accession>A0ABZ3IXK7</accession>
<evidence type="ECO:0000256" key="1">
    <source>
        <dbReference type="ARBA" id="ARBA00009764"/>
    </source>
</evidence>
<sequence>MSSSSSSITTSTVNGVTRVTGLASGIDVDGIVEQLVAAQKEKKLNKLQQKEQTAEWKQDAYQDIISDITDFEDTYFSTTGSSSIMKASNFLQYNATSGDDAVTVTAASTASAGSHTVSVSQLATAASYSSGSSVSKEVQGSAAADCSSLSGESFVLTLDGTDYTVDVSNVTSADTVSTLQDAIDDAVGSATKVKVSTNSSGYLEITAQDGSGVQAITISATDTNSDGTADNAGLSELFGSAPILSNRLSTSSTLETISKQLNTALTFTTDGEFSITINGTTKSFDKSTTLATMMSEINSADLGATLAYNSLTGELTLTADDTGAGNTLTVKDSGTSNFVSMLLTDYTDGTDAVLTIDGTKLTRSTNSVTVDGVTYTATALTGTATTTTSAAVSTTSNTAGYSTITTGTSAAAGDYTVTVAQNADGSTWDVTLTYPDGTSQTVSASTDGSATFGTGTGAITLAAPTTVAAGTTSFSVTSTTTITNDDPVTVTVTQDSDAIYDLISNFVDAYNELITTINDKIDENADSDYPPLTDDQKDEMDDDEITAWEAKAKVGILENDSNLEDLLSDLRSALIDSVSGLSTTLADIGITTSSDYTDQGTLEIDEDTLTSAISSDPEAIMNLFTKKATSKATTSSVSGKSLGNNSILYSINTTDLNTRYKEEGLAYRFFDILEQNVSTSTFSSGSEGALLEIAGIDGDTSETDNTLTSLIEKYEDEISEEEDRIDEYEDNMYDKYTTLETYISTMNAQLSALSSLTSS</sequence>
<dbReference type="Pfam" id="PF02465">
    <property type="entry name" value="FliD_N"/>
    <property type="match status" value="1"/>
</dbReference>
<comment type="function">
    <text evidence="5">Required for morphogenesis and for the elongation of the flagellar filament by facilitating polymerization of the flagellin monomers at the tip of growing filament. Forms a capping structure, which prevents flagellin subunits (transported through the central channel of the flagellum) from leaking out without polymerization at the distal end.</text>
</comment>
<keyword evidence="4 5" id="KW-0975">Bacterial flagellum</keyword>
<dbReference type="InterPro" id="IPR003481">
    <property type="entry name" value="FliD_N"/>
</dbReference>
<comment type="subunit">
    <text evidence="2 5">Homopentamer.</text>
</comment>
<evidence type="ECO:0000256" key="3">
    <source>
        <dbReference type="ARBA" id="ARBA00023054"/>
    </source>
</evidence>
<comment type="subcellular location">
    <subcellularLocation>
        <location evidence="5">Secreted</location>
    </subcellularLocation>
    <subcellularLocation>
        <location evidence="5">Bacterial flagellum</location>
    </subcellularLocation>
</comment>
<dbReference type="Proteomes" id="UP000216052">
    <property type="component" value="Chromosome"/>
</dbReference>
<dbReference type="EMBL" id="CP155571">
    <property type="protein sequence ID" value="XFO70809.1"/>
    <property type="molecule type" value="Genomic_DNA"/>
</dbReference>
<proteinExistence type="inferred from homology"/>
<dbReference type="PANTHER" id="PTHR30288">
    <property type="entry name" value="FLAGELLAR CAP/ASSEMBLY PROTEIN FLID"/>
    <property type="match status" value="1"/>
</dbReference>
<feature type="domain" description="Flagellar hook-associated protein 2 C-terminal" evidence="7">
    <location>
        <begin position="480"/>
        <end position="748"/>
    </location>
</feature>